<dbReference type="OrthoDB" id="9797391at2"/>
<dbReference type="InterPro" id="IPR029044">
    <property type="entry name" value="Nucleotide-diphossugar_trans"/>
</dbReference>
<evidence type="ECO:0000256" key="3">
    <source>
        <dbReference type="ARBA" id="ARBA00022679"/>
    </source>
</evidence>
<dbReference type="EMBL" id="BEXA01000001">
    <property type="protein sequence ID" value="GAY72024.1"/>
    <property type="molecule type" value="Genomic_DNA"/>
</dbReference>
<dbReference type="EC" id="2.4.1.-" evidence="5"/>
<sequence length="159" mass="17629">MIFYYMFLSIFGYKKAKRNYKIHKPKLKFLILIPSHNEENVIGVTIENLQQIDYPKDLYQIVVVSDQSTDATTAIANAEGVKVIDTSLGAHPRIGVGKSGQYEVHLTTADGQDKTITLTVLDNKKSISGEDFTMTVGDKQSTAGDFKAVATMKMVSHLK</sequence>
<evidence type="ECO:0000313" key="5">
    <source>
        <dbReference type="EMBL" id="GAY72024.1"/>
    </source>
</evidence>
<dbReference type="Gene3D" id="3.90.550.10">
    <property type="entry name" value="Spore Coat Polysaccharide Biosynthesis Protein SpsA, Chain A"/>
    <property type="match status" value="1"/>
</dbReference>
<dbReference type="PANTHER" id="PTHR43630">
    <property type="entry name" value="POLY-BETA-1,6-N-ACETYL-D-GLUCOSAMINE SYNTHASE"/>
    <property type="match status" value="1"/>
</dbReference>
<dbReference type="AlphaFoldDB" id="A0A401FI36"/>
<reference evidence="5 6" key="1">
    <citation type="submission" date="2017-11" db="EMBL/GenBank/DDBJ databases">
        <title>Draft Genome Sequence of Lactobacillus curieae NBRC 111893 isolated from Koso, a Japanese sugar-Vegetable Fermented Beverage.</title>
        <authorList>
            <person name="Chiou T.Y."/>
            <person name="Oshima K."/>
            <person name="Suda W."/>
            <person name="Hattori M."/>
            <person name="Takahashi T."/>
        </authorList>
    </citation>
    <scope>NUCLEOTIDE SEQUENCE [LARGE SCALE GENOMIC DNA]</scope>
    <source>
        <strain evidence="5 6">NBRC111893</strain>
    </source>
</reference>
<evidence type="ECO:0000256" key="1">
    <source>
        <dbReference type="ARBA" id="ARBA00006739"/>
    </source>
</evidence>
<evidence type="ECO:0000313" key="6">
    <source>
        <dbReference type="Proteomes" id="UP000286974"/>
    </source>
</evidence>
<gene>
    <name evidence="5" type="ORF">NBRC111893_170</name>
</gene>
<name>A0A401FI36_9LACO</name>
<accession>A0A401FI36</accession>
<keyword evidence="6" id="KW-1185">Reference proteome</keyword>
<dbReference type="PANTHER" id="PTHR43630:SF1">
    <property type="entry name" value="POLY-BETA-1,6-N-ACETYL-D-GLUCOSAMINE SYNTHASE"/>
    <property type="match status" value="1"/>
</dbReference>
<dbReference type="GO" id="GO:0016757">
    <property type="term" value="F:glycosyltransferase activity"/>
    <property type="evidence" value="ECO:0007669"/>
    <property type="project" value="UniProtKB-KW"/>
</dbReference>
<keyword evidence="2 5" id="KW-0328">Glycosyltransferase</keyword>
<dbReference type="InterPro" id="IPR001173">
    <property type="entry name" value="Glyco_trans_2-like"/>
</dbReference>
<dbReference type="SUPFAM" id="SSF53448">
    <property type="entry name" value="Nucleotide-diphospho-sugar transferases"/>
    <property type="match status" value="1"/>
</dbReference>
<evidence type="ECO:0000259" key="4">
    <source>
        <dbReference type="Pfam" id="PF00535"/>
    </source>
</evidence>
<dbReference type="RefSeq" id="WP_160114419.1">
    <property type="nucleotide sequence ID" value="NZ_BEXA01000001.1"/>
</dbReference>
<keyword evidence="3 5" id="KW-0808">Transferase</keyword>
<proteinExistence type="inferred from homology"/>
<dbReference type="Pfam" id="PF00535">
    <property type="entry name" value="Glycos_transf_2"/>
    <property type="match status" value="1"/>
</dbReference>
<dbReference type="Proteomes" id="UP000286974">
    <property type="component" value="Unassembled WGS sequence"/>
</dbReference>
<protein>
    <submittedName>
        <fullName evidence="5">N-acetylglucosaminyltransferase</fullName>
        <ecNumber evidence="5">2.4.1.-</ecNumber>
    </submittedName>
</protein>
<evidence type="ECO:0000256" key="2">
    <source>
        <dbReference type="ARBA" id="ARBA00022676"/>
    </source>
</evidence>
<comment type="caution">
    <text evidence="5">The sequence shown here is derived from an EMBL/GenBank/DDBJ whole genome shotgun (WGS) entry which is preliminary data.</text>
</comment>
<feature type="domain" description="Glycosyltransferase 2-like" evidence="4">
    <location>
        <begin position="31"/>
        <end position="85"/>
    </location>
</feature>
<organism evidence="5 6">
    <name type="scientific">Lentilactobacillus kosonis</name>
    <dbReference type="NCBI Taxonomy" id="2810561"/>
    <lineage>
        <taxon>Bacteria</taxon>
        <taxon>Bacillati</taxon>
        <taxon>Bacillota</taxon>
        <taxon>Bacilli</taxon>
        <taxon>Lactobacillales</taxon>
        <taxon>Lactobacillaceae</taxon>
        <taxon>Lentilactobacillus</taxon>
    </lineage>
</organism>
<comment type="similarity">
    <text evidence="1">Belongs to the glycosyltransferase 2 family.</text>
</comment>